<evidence type="ECO:0000313" key="10">
    <source>
        <dbReference type="Proteomes" id="UP000650524"/>
    </source>
</evidence>
<proteinExistence type="predicted"/>
<evidence type="ECO:0000256" key="2">
    <source>
        <dbReference type="ARBA" id="ARBA00022448"/>
    </source>
</evidence>
<dbReference type="PRINTS" id="PR00335">
    <property type="entry name" value="KUPTAKETRKA"/>
</dbReference>
<evidence type="ECO:0000256" key="6">
    <source>
        <dbReference type="ARBA" id="ARBA00023065"/>
    </source>
</evidence>
<feature type="domain" description="RCK C-terminal" evidence="8">
    <location>
        <begin position="366"/>
        <end position="447"/>
    </location>
</feature>
<dbReference type="NCBIfam" id="NF007039">
    <property type="entry name" value="PRK09496.3-2"/>
    <property type="match status" value="1"/>
</dbReference>
<dbReference type="PROSITE" id="PS51201">
    <property type="entry name" value="RCK_N"/>
    <property type="match status" value="2"/>
</dbReference>
<dbReference type="InterPro" id="IPR006037">
    <property type="entry name" value="RCK_C"/>
</dbReference>
<dbReference type="GO" id="GO:0005886">
    <property type="term" value="C:plasma membrane"/>
    <property type="evidence" value="ECO:0007669"/>
    <property type="project" value="InterPro"/>
</dbReference>
<dbReference type="InterPro" id="IPR003148">
    <property type="entry name" value="RCK_N"/>
</dbReference>
<dbReference type="InterPro" id="IPR036291">
    <property type="entry name" value="NAD(P)-bd_dom_sf"/>
</dbReference>
<dbReference type="InterPro" id="IPR006036">
    <property type="entry name" value="K_uptake_TrkA"/>
</dbReference>
<evidence type="ECO:0000256" key="4">
    <source>
        <dbReference type="ARBA" id="ARBA00022958"/>
    </source>
</evidence>
<feature type="domain" description="RCK N-terminal" evidence="7">
    <location>
        <begin position="229"/>
        <end position="346"/>
    </location>
</feature>
<comment type="caution">
    <text evidence="9">The sequence shown here is derived from an EMBL/GenBank/DDBJ whole genome shotgun (WGS) entry which is preliminary data.</text>
</comment>
<dbReference type="SUPFAM" id="SSF51735">
    <property type="entry name" value="NAD(P)-binding Rossmann-fold domains"/>
    <property type="match status" value="2"/>
</dbReference>
<dbReference type="Gene3D" id="3.40.50.720">
    <property type="entry name" value="NAD(P)-binding Rossmann-like Domain"/>
    <property type="match status" value="2"/>
</dbReference>
<dbReference type="NCBIfam" id="NF007031">
    <property type="entry name" value="PRK09496.1-2"/>
    <property type="match status" value="1"/>
</dbReference>
<protein>
    <recommendedName>
        <fullName evidence="1">Trk system potassium uptake protein TrkA</fullName>
    </recommendedName>
</protein>
<feature type="domain" description="RCK C-terminal" evidence="8">
    <location>
        <begin position="142"/>
        <end position="224"/>
    </location>
</feature>
<keyword evidence="2" id="KW-0813">Transport</keyword>
<dbReference type="PANTHER" id="PTHR43833:SF5">
    <property type="entry name" value="TRK SYSTEM POTASSIUM UPTAKE PROTEIN TRKA"/>
    <property type="match status" value="1"/>
</dbReference>
<sequence>MKIIIVGAGEVGFHIARRLSEEGHDVSLIDKDPKQIKRVAENLDVHALLGSGTSPRALNDAGINDADMMVAATDSDETNLMVCLMIKTLNQYLLKVARVRNEEYFQEGELFSKDLLGIDHVINPQSEMVNTIQSIMEIPGASEVIDFVEGRVKLIGFFVTEDSPFVGRKLLSFNELKGRVLVGAIVRGDQVLIPHGEDVILAGDLVYVVTRNTELSETLEFLDIKQKASRRVIIVGGGQTGAALAKKMDRAKISVKIIEKESAKCAELSEILEHVIVINGDGTDKRLLEEENIGDVDFLVAVTGDEANNILMSLLAKGLGAKKTVTRVSKLSYIPLMSTIGIDTVVSPRLSAVRAILQHIRPGKIISVAPLKGELAEAIEAEALETSDIVNVPLSKVRIPKGAIIGAIIRDDEIIIPRGDSVIRPKDHLIIFALQEVASKLEKLLTVKLEYF</sequence>
<evidence type="ECO:0000259" key="7">
    <source>
        <dbReference type="PROSITE" id="PS51201"/>
    </source>
</evidence>
<keyword evidence="4" id="KW-0630">Potassium</keyword>
<dbReference type="AlphaFoldDB" id="A0A8J6T775"/>
<name>A0A8J6T775_9DELT</name>
<feature type="domain" description="RCK N-terminal" evidence="7">
    <location>
        <begin position="1"/>
        <end position="122"/>
    </location>
</feature>
<dbReference type="Pfam" id="PF02254">
    <property type="entry name" value="TrkA_N"/>
    <property type="match status" value="2"/>
</dbReference>
<dbReference type="PANTHER" id="PTHR43833">
    <property type="entry name" value="POTASSIUM CHANNEL PROTEIN 2-RELATED-RELATED"/>
    <property type="match status" value="1"/>
</dbReference>
<evidence type="ECO:0000313" key="9">
    <source>
        <dbReference type="EMBL" id="MBC8176784.1"/>
    </source>
</evidence>
<dbReference type="NCBIfam" id="NF007041">
    <property type="entry name" value="PRK09496.3-4"/>
    <property type="match status" value="1"/>
</dbReference>
<dbReference type="InterPro" id="IPR050721">
    <property type="entry name" value="Trk_Ktr_HKT_K-transport"/>
</dbReference>
<keyword evidence="5" id="KW-0520">NAD</keyword>
<dbReference type="Gene3D" id="3.30.70.1450">
    <property type="entry name" value="Regulator of K+ conductance, C-terminal domain"/>
    <property type="match status" value="2"/>
</dbReference>
<dbReference type="SUPFAM" id="SSF116726">
    <property type="entry name" value="TrkA C-terminal domain-like"/>
    <property type="match status" value="2"/>
</dbReference>
<dbReference type="Proteomes" id="UP000650524">
    <property type="component" value="Unassembled WGS sequence"/>
</dbReference>
<gene>
    <name evidence="9" type="primary">trkA</name>
    <name evidence="9" type="ORF">H8E19_05215</name>
</gene>
<dbReference type="GO" id="GO:0015079">
    <property type="term" value="F:potassium ion transmembrane transporter activity"/>
    <property type="evidence" value="ECO:0007669"/>
    <property type="project" value="InterPro"/>
</dbReference>
<organism evidence="9 10">
    <name type="scientific">Candidatus Desulfacyla euxinica</name>
    <dbReference type="NCBI Taxonomy" id="2841693"/>
    <lineage>
        <taxon>Bacteria</taxon>
        <taxon>Deltaproteobacteria</taxon>
        <taxon>Candidatus Desulfacyla</taxon>
    </lineage>
</organism>
<dbReference type="InterPro" id="IPR036721">
    <property type="entry name" value="RCK_C_sf"/>
</dbReference>
<dbReference type="Pfam" id="PF02080">
    <property type="entry name" value="TrkA_C"/>
    <property type="match status" value="2"/>
</dbReference>
<accession>A0A8J6T775</accession>
<dbReference type="EMBL" id="JACNJD010000160">
    <property type="protein sequence ID" value="MBC8176784.1"/>
    <property type="molecule type" value="Genomic_DNA"/>
</dbReference>
<keyword evidence="6" id="KW-0406">Ion transport</keyword>
<evidence type="ECO:0000256" key="5">
    <source>
        <dbReference type="ARBA" id="ARBA00023027"/>
    </source>
</evidence>
<evidence type="ECO:0000259" key="8">
    <source>
        <dbReference type="PROSITE" id="PS51202"/>
    </source>
</evidence>
<keyword evidence="3" id="KW-0633">Potassium transport</keyword>
<evidence type="ECO:0000256" key="1">
    <source>
        <dbReference type="ARBA" id="ARBA00017378"/>
    </source>
</evidence>
<dbReference type="NCBIfam" id="NF007032">
    <property type="entry name" value="PRK09496.1-4"/>
    <property type="match status" value="1"/>
</dbReference>
<evidence type="ECO:0000256" key="3">
    <source>
        <dbReference type="ARBA" id="ARBA00022538"/>
    </source>
</evidence>
<reference evidence="9 10" key="1">
    <citation type="submission" date="2020-08" db="EMBL/GenBank/DDBJ databases">
        <title>Bridging the membrane lipid divide: bacteria of the FCB group superphylum have the potential to synthesize archaeal ether lipids.</title>
        <authorList>
            <person name="Villanueva L."/>
            <person name="Von Meijenfeldt F.A.B."/>
            <person name="Westbye A.B."/>
            <person name="Yadav S."/>
            <person name="Hopmans E.C."/>
            <person name="Dutilh B.E."/>
            <person name="Sinninghe Damste J.S."/>
        </authorList>
    </citation>
    <scope>NUCLEOTIDE SEQUENCE [LARGE SCALE GENOMIC DNA]</scope>
    <source>
        <strain evidence="9">NIOZ-UU27</strain>
    </source>
</reference>
<dbReference type="PROSITE" id="PS51202">
    <property type="entry name" value="RCK_C"/>
    <property type="match status" value="2"/>
</dbReference>